<dbReference type="Pfam" id="PF00925">
    <property type="entry name" value="GTP_cyclohydro2"/>
    <property type="match status" value="1"/>
</dbReference>
<dbReference type="GO" id="GO:0009231">
    <property type="term" value="P:riboflavin biosynthetic process"/>
    <property type="evidence" value="ECO:0007669"/>
    <property type="project" value="UniProtKB-KW"/>
</dbReference>
<reference evidence="7 8" key="1">
    <citation type="submission" date="2023-12" db="EMBL/GenBank/DDBJ databases">
        <title>A high-quality genome assembly for Dillenia turbinata (Dilleniales).</title>
        <authorList>
            <person name="Chanderbali A."/>
        </authorList>
    </citation>
    <scope>NUCLEOTIDE SEQUENCE [LARGE SCALE GENOMIC DNA]</scope>
    <source>
        <strain evidence="7">LSX21</strain>
        <tissue evidence="7">Leaf</tissue>
    </source>
</reference>
<keyword evidence="8" id="KW-1185">Reference proteome</keyword>
<comment type="pathway">
    <text evidence="1">Cofactor biosynthesis; riboflavin biosynthesis; 2-hydroxy-3-oxobutyl phosphate from D-ribulose 5-phosphate: step 1/1.</text>
</comment>
<dbReference type="GO" id="GO:0009507">
    <property type="term" value="C:chloroplast"/>
    <property type="evidence" value="ECO:0007669"/>
    <property type="project" value="TreeGrafter"/>
</dbReference>
<dbReference type="PANTHER" id="PTHR21327:SF18">
    <property type="entry name" value="3,4-DIHYDROXY-2-BUTANONE 4-PHOSPHATE SYNTHASE"/>
    <property type="match status" value="1"/>
</dbReference>
<dbReference type="Gene3D" id="3.40.50.10990">
    <property type="entry name" value="GTP cyclohydrolase II"/>
    <property type="match status" value="1"/>
</dbReference>
<keyword evidence="4" id="KW-0686">Riboflavin biosynthesis</keyword>
<protein>
    <recommendedName>
        <fullName evidence="3">3,4-dihydroxy-2-butanone-4-phosphate synthase</fullName>
        <ecNumber evidence="3">4.1.99.12</ecNumber>
    </recommendedName>
</protein>
<evidence type="ECO:0000256" key="1">
    <source>
        <dbReference type="ARBA" id="ARBA00004904"/>
    </source>
</evidence>
<dbReference type="AlphaFoldDB" id="A0AAN8UPJ1"/>
<organism evidence="7 8">
    <name type="scientific">Dillenia turbinata</name>
    <dbReference type="NCBI Taxonomy" id="194707"/>
    <lineage>
        <taxon>Eukaryota</taxon>
        <taxon>Viridiplantae</taxon>
        <taxon>Streptophyta</taxon>
        <taxon>Embryophyta</taxon>
        <taxon>Tracheophyta</taxon>
        <taxon>Spermatophyta</taxon>
        <taxon>Magnoliopsida</taxon>
        <taxon>eudicotyledons</taxon>
        <taxon>Gunneridae</taxon>
        <taxon>Pentapetalae</taxon>
        <taxon>Dilleniales</taxon>
        <taxon>Dilleniaceae</taxon>
        <taxon>Dillenia</taxon>
    </lineage>
</organism>
<comment type="similarity">
    <text evidence="2">In the C-terminal section; belongs to the GTP cyclohydrolase II family.</text>
</comment>
<evidence type="ECO:0000256" key="5">
    <source>
        <dbReference type="ARBA" id="ARBA00022723"/>
    </source>
</evidence>
<proteinExistence type="inferred from homology"/>
<keyword evidence="5" id="KW-0479">Metal-binding</keyword>
<name>A0AAN8UPJ1_9MAGN</name>
<dbReference type="Proteomes" id="UP001370490">
    <property type="component" value="Unassembled WGS sequence"/>
</dbReference>
<dbReference type="SUPFAM" id="SSF142695">
    <property type="entry name" value="RibA-like"/>
    <property type="match status" value="1"/>
</dbReference>
<evidence type="ECO:0000313" key="8">
    <source>
        <dbReference type="Proteomes" id="UP001370490"/>
    </source>
</evidence>
<dbReference type="InterPro" id="IPR036144">
    <property type="entry name" value="RibA-like_sf"/>
</dbReference>
<sequence>MEGEIGDGQEVLVRVYTECLTGDIFGSARCNCGNQLTLAMQQMEAAGVRILHHRSHLKT</sequence>
<feature type="domain" description="GTP cyclohydrolase II" evidence="6">
    <location>
        <begin position="6"/>
        <end position="52"/>
    </location>
</feature>
<evidence type="ECO:0000259" key="6">
    <source>
        <dbReference type="Pfam" id="PF00925"/>
    </source>
</evidence>
<dbReference type="GO" id="GO:0008686">
    <property type="term" value="F:3,4-dihydroxy-2-butanone-4-phosphate synthase activity"/>
    <property type="evidence" value="ECO:0007669"/>
    <property type="project" value="UniProtKB-EC"/>
</dbReference>
<comment type="caution">
    <text evidence="7">The sequence shown here is derived from an EMBL/GenBank/DDBJ whole genome shotgun (WGS) entry which is preliminary data.</text>
</comment>
<dbReference type="EC" id="4.1.99.12" evidence="3"/>
<dbReference type="EMBL" id="JBAMMX010000024">
    <property type="protein sequence ID" value="KAK6916639.1"/>
    <property type="molecule type" value="Genomic_DNA"/>
</dbReference>
<dbReference type="PANTHER" id="PTHR21327">
    <property type="entry name" value="GTP CYCLOHYDROLASE II-RELATED"/>
    <property type="match status" value="1"/>
</dbReference>
<evidence type="ECO:0000256" key="3">
    <source>
        <dbReference type="ARBA" id="ARBA00012153"/>
    </source>
</evidence>
<evidence type="ECO:0000256" key="4">
    <source>
        <dbReference type="ARBA" id="ARBA00022619"/>
    </source>
</evidence>
<dbReference type="InterPro" id="IPR032677">
    <property type="entry name" value="GTP_cyclohydro_II"/>
</dbReference>
<dbReference type="GO" id="GO:0046872">
    <property type="term" value="F:metal ion binding"/>
    <property type="evidence" value="ECO:0007669"/>
    <property type="project" value="UniProtKB-KW"/>
</dbReference>
<evidence type="ECO:0000313" key="7">
    <source>
        <dbReference type="EMBL" id="KAK6916639.1"/>
    </source>
</evidence>
<gene>
    <name evidence="7" type="ORF">RJ641_019500</name>
</gene>
<accession>A0AAN8UPJ1</accession>
<evidence type="ECO:0000256" key="2">
    <source>
        <dbReference type="ARBA" id="ARBA00008976"/>
    </source>
</evidence>